<proteinExistence type="inferred from homology"/>
<dbReference type="EMBL" id="JBEJUE010000075">
    <property type="protein sequence ID" value="MER0429802.1"/>
    <property type="molecule type" value="Genomic_DNA"/>
</dbReference>
<evidence type="ECO:0000256" key="5">
    <source>
        <dbReference type="ARBA" id="ARBA00022842"/>
    </source>
</evidence>
<dbReference type="InterPro" id="IPR037143">
    <property type="entry name" value="4-PPantetheinyl_Trfase_dom_sf"/>
</dbReference>
<evidence type="ECO:0000313" key="12">
    <source>
        <dbReference type="Proteomes" id="UP001456562"/>
    </source>
</evidence>
<dbReference type="InterPro" id="IPR008278">
    <property type="entry name" value="4-PPantetheinyl_Trfase_dom"/>
</dbReference>
<evidence type="ECO:0000256" key="9">
    <source>
        <dbReference type="SAM" id="MobiDB-lite"/>
    </source>
</evidence>
<evidence type="ECO:0000256" key="6">
    <source>
        <dbReference type="ARBA" id="ARBA00023098"/>
    </source>
</evidence>
<dbReference type="Pfam" id="PF01648">
    <property type="entry name" value="ACPS"/>
    <property type="match status" value="1"/>
</dbReference>
<name>A0ABV1QF55_STRMI</name>
<dbReference type="Gene3D" id="3.10.129.10">
    <property type="entry name" value="Hotdog Thioesterase"/>
    <property type="match status" value="1"/>
</dbReference>
<dbReference type="InterPro" id="IPR002582">
    <property type="entry name" value="ACPS"/>
</dbReference>
<dbReference type="NCBIfam" id="TIGR00556">
    <property type="entry name" value="pantethn_trn"/>
    <property type="match status" value="1"/>
</dbReference>
<comment type="catalytic activity">
    <reaction evidence="8">
        <text>apo-[ACP] + CoA = holo-[ACP] + adenosine 3',5'-bisphosphate + H(+)</text>
        <dbReference type="Rhea" id="RHEA:12068"/>
        <dbReference type="Rhea" id="RHEA-COMP:9685"/>
        <dbReference type="Rhea" id="RHEA-COMP:9690"/>
        <dbReference type="ChEBI" id="CHEBI:15378"/>
        <dbReference type="ChEBI" id="CHEBI:29999"/>
        <dbReference type="ChEBI" id="CHEBI:57287"/>
        <dbReference type="ChEBI" id="CHEBI:58343"/>
        <dbReference type="ChEBI" id="CHEBI:64479"/>
        <dbReference type="EC" id="2.7.8.7"/>
    </reaction>
</comment>
<dbReference type="Proteomes" id="UP001456562">
    <property type="component" value="Unassembled WGS sequence"/>
</dbReference>
<comment type="function">
    <text evidence="8">Transfers the 4'-phosphopantetheine moiety from coenzyme A to a Ser of acyl-carrier-protein.</text>
</comment>
<dbReference type="GO" id="GO:0008897">
    <property type="term" value="F:holo-[acyl-carrier-protein] synthase activity"/>
    <property type="evidence" value="ECO:0007669"/>
    <property type="project" value="UniProtKB-EC"/>
</dbReference>
<feature type="domain" description="4'-phosphopantetheinyl transferase" evidence="10">
    <location>
        <begin position="11"/>
        <end position="122"/>
    </location>
</feature>
<keyword evidence="3 8" id="KW-0479">Metal-binding</keyword>
<dbReference type="SUPFAM" id="SSF56214">
    <property type="entry name" value="4'-phosphopantetheinyl transferase"/>
    <property type="match status" value="1"/>
</dbReference>
<dbReference type="SUPFAM" id="SSF54637">
    <property type="entry name" value="Thioesterase/thiol ester dehydrase-isomerase"/>
    <property type="match status" value="1"/>
</dbReference>
<keyword evidence="8" id="KW-0963">Cytoplasm</keyword>
<keyword evidence="12" id="KW-1185">Reference proteome</keyword>
<dbReference type="HAMAP" id="MF_00101">
    <property type="entry name" value="AcpS"/>
    <property type="match status" value="1"/>
</dbReference>
<keyword evidence="5 8" id="KW-0460">Magnesium</keyword>
<keyword evidence="2 8" id="KW-0808">Transferase</keyword>
<evidence type="ECO:0000256" key="4">
    <source>
        <dbReference type="ARBA" id="ARBA00022832"/>
    </source>
</evidence>
<comment type="cofactor">
    <cofactor evidence="8">
        <name>Mg(2+)</name>
        <dbReference type="ChEBI" id="CHEBI:18420"/>
    </cofactor>
</comment>
<organism evidence="11 12">
    <name type="scientific">Streptomyces microflavus</name>
    <name type="common">Streptomyces lipmanii</name>
    <dbReference type="NCBI Taxonomy" id="1919"/>
    <lineage>
        <taxon>Bacteria</taxon>
        <taxon>Bacillati</taxon>
        <taxon>Actinomycetota</taxon>
        <taxon>Actinomycetes</taxon>
        <taxon>Kitasatosporales</taxon>
        <taxon>Streptomycetaceae</taxon>
        <taxon>Streptomyces</taxon>
    </lineage>
</organism>
<evidence type="ECO:0000256" key="8">
    <source>
        <dbReference type="HAMAP-Rule" id="MF_00101"/>
    </source>
</evidence>
<dbReference type="InterPro" id="IPR029069">
    <property type="entry name" value="HotDog_dom_sf"/>
</dbReference>
<evidence type="ECO:0000256" key="2">
    <source>
        <dbReference type="ARBA" id="ARBA00022679"/>
    </source>
</evidence>
<dbReference type="Gene3D" id="3.90.470.20">
    <property type="entry name" value="4'-phosphopantetheinyl transferase domain"/>
    <property type="match status" value="1"/>
</dbReference>
<comment type="similarity">
    <text evidence="8">Belongs to the P-Pant transferase superfamily. AcpS family.</text>
</comment>
<gene>
    <name evidence="8" type="primary">acpS</name>
    <name evidence="11" type="ORF">ABR748_37355</name>
</gene>
<dbReference type="InterPro" id="IPR004568">
    <property type="entry name" value="Ppantetheine-prot_Trfase_dom"/>
</dbReference>
<evidence type="ECO:0000256" key="1">
    <source>
        <dbReference type="ARBA" id="ARBA00022516"/>
    </source>
</evidence>
<dbReference type="RefSeq" id="WP_207565560.1">
    <property type="nucleotide sequence ID" value="NZ_JBEJUE010000075.1"/>
</dbReference>
<evidence type="ECO:0000313" key="11">
    <source>
        <dbReference type="EMBL" id="MER0429802.1"/>
    </source>
</evidence>
<feature type="region of interest" description="Disordered" evidence="9">
    <location>
        <begin position="131"/>
        <end position="173"/>
    </location>
</feature>
<feature type="binding site" evidence="8">
    <location>
        <position position="63"/>
    </location>
    <ligand>
        <name>Mg(2+)</name>
        <dbReference type="ChEBI" id="CHEBI:18420"/>
    </ligand>
</feature>
<evidence type="ECO:0000256" key="3">
    <source>
        <dbReference type="ARBA" id="ARBA00022723"/>
    </source>
</evidence>
<feature type="binding site" evidence="8">
    <location>
        <position position="14"/>
    </location>
    <ligand>
        <name>Mg(2+)</name>
        <dbReference type="ChEBI" id="CHEBI:18420"/>
    </ligand>
</feature>
<sequence>MNGAADRSARIGLDVLDQSELRRLIERPWFLRFGFAPEEIAHADTLGAERRLEFLAGRFAAKEALCKMLGTGFLQGVTPREIYVEHTPRGAPVVHLRGRAAQYGPSCVSVSITHKQDIVAAVALGLPSAADPMAESECTGPTEPKESAPMSPPNTNSATAAQRPAHHEEDAQAPTITAFLRVRIGQEEAHYGGDLVDGARILRLFGDLVTEITVRTDGDEGLLAQYSGIQFTAPVKPGDYIEARGRLVRRTRLRRVVQLEAHKVLHARPGGGESAATVLQEPQLVCSATATSVVPLPRTRPAATRSSAVKET</sequence>
<keyword evidence="7 8" id="KW-0275">Fatty acid biosynthesis</keyword>
<evidence type="ECO:0000256" key="7">
    <source>
        <dbReference type="ARBA" id="ARBA00023160"/>
    </source>
</evidence>
<reference evidence="11 12" key="1">
    <citation type="submission" date="2024-01" db="EMBL/GenBank/DDBJ databases">
        <title>Metagenomic exploration of the rhizosphere soil microbial community and their significance in facilitating the development of wild simulated ginseng.</title>
        <authorList>
            <person name="Huang J."/>
        </authorList>
    </citation>
    <scope>NUCLEOTIDE SEQUENCE [LARGE SCALE GENOMIC DNA]</scope>
    <source>
        <strain evidence="11 12">WY141</strain>
    </source>
</reference>
<keyword evidence="4 8" id="KW-0276">Fatty acid metabolism</keyword>
<evidence type="ECO:0000259" key="10">
    <source>
        <dbReference type="Pfam" id="PF01648"/>
    </source>
</evidence>
<keyword evidence="6 8" id="KW-0443">Lipid metabolism</keyword>
<accession>A0ABV1QF55</accession>
<keyword evidence="1 8" id="KW-0444">Lipid biosynthesis</keyword>
<dbReference type="EC" id="2.7.8.7" evidence="8"/>
<protein>
    <recommendedName>
        <fullName evidence="8">Holo-[acyl-carrier-protein] synthase</fullName>
        <shortName evidence="8">Holo-ACP synthase</shortName>
        <ecNumber evidence="8">2.7.8.7</ecNumber>
    </recommendedName>
    <alternativeName>
        <fullName evidence="8">4'-phosphopantetheinyl transferase AcpS</fullName>
    </alternativeName>
</protein>
<comment type="caution">
    <text evidence="11">The sequence shown here is derived from an EMBL/GenBank/DDBJ whole genome shotgun (WGS) entry which is preliminary data.</text>
</comment>
<comment type="subcellular location">
    <subcellularLocation>
        <location evidence="8">Cytoplasm</location>
    </subcellularLocation>
</comment>